<accession>A0ACB8ZWB6</accession>
<gene>
    <name evidence="1" type="ORF">L6452_26856</name>
</gene>
<sequence>MIKKLKQLIKEEKRVSRRRRRERIGRIGKKNIASDQSPEKQSPGKQSEVQEMEKEYKGAIVGQFTVSIYVLKIPEVQLPLKKVGNKERGGFDQMKVLEEASDGAFGLDNLNGLANDKLKKS</sequence>
<dbReference type="Proteomes" id="UP001055879">
    <property type="component" value="Linkage Group LG09"/>
</dbReference>
<evidence type="ECO:0000313" key="1">
    <source>
        <dbReference type="EMBL" id="KAI3701634.1"/>
    </source>
</evidence>
<reference evidence="2" key="1">
    <citation type="journal article" date="2022" name="Mol. Ecol. Resour.">
        <title>The genomes of chicory, endive, great burdock and yacon provide insights into Asteraceae palaeo-polyploidization history and plant inulin production.</title>
        <authorList>
            <person name="Fan W."/>
            <person name="Wang S."/>
            <person name="Wang H."/>
            <person name="Wang A."/>
            <person name="Jiang F."/>
            <person name="Liu H."/>
            <person name="Zhao H."/>
            <person name="Xu D."/>
            <person name="Zhang Y."/>
        </authorList>
    </citation>
    <scope>NUCLEOTIDE SEQUENCE [LARGE SCALE GENOMIC DNA]</scope>
    <source>
        <strain evidence="2">cv. Niubang</strain>
    </source>
</reference>
<evidence type="ECO:0000313" key="2">
    <source>
        <dbReference type="Proteomes" id="UP001055879"/>
    </source>
</evidence>
<keyword evidence="2" id="KW-1185">Reference proteome</keyword>
<name>A0ACB8ZWB6_ARCLA</name>
<proteinExistence type="predicted"/>
<organism evidence="1 2">
    <name type="scientific">Arctium lappa</name>
    <name type="common">Greater burdock</name>
    <name type="synonym">Lappa major</name>
    <dbReference type="NCBI Taxonomy" id="4217"/>
    <lineage>
        <taxon>Eukaryota</taxon>
        <taxon>Viridiplantae</taxon>
        <taxon>Streptophyta</taxon>
        <taxon>Embryophyta</taxon>
        <taxon>Tracheophyta</taxon>
        <taxon>Spermatophyta</taxon>
        <taxon>Magnoliopsida</taxon>
        <taxon>eudicotyledons</taxon>
        <taxon>Gunneridae</taxon>
        <taxon>Pentapetalae</taxon>
        <taxon>asterids</taxon>
        <taxon>campanulids</taxon>
        <taxon>Asterales</taxon>
        <taxon>Asteraceae</taxon>
        <taxon>Carduoideae</taxon>
        <taxon>Cardueae</taxon>
        <taxon>Arctiinae</taxon>
        <taxon>Arctium</taxon>
    </lineage>
</organism>
<dbReference type="EMBL" id="CM042055">
    <property type="protein sequence ID" value="KAI3701634.1"/>
    <property type="molecule type" value="Genomic_DNA"/>
</dbReference>
<comment type="caution">
    <text evidence="1">The sequence shown here is derived from an EMBL/GenBank/DDBJ whole genome shotgun (WGS) entry which is preliminary data.</text>
</comment>
<protein>
    <submittedName>
        <fullName evidence="1">Uncharacterized protein</fullName>
    </submittedName>
</protein>
<reference evidence="1 2" key="2">
    <citation type="journal article" date="2022" name="Mol. Ecol. Resour.">
        <title>The genomes of chicory, endive, great burdock and yacon provide insights into Asteraceae paleo-polyploidization history and plant inulin production.</title>
        <authorList>
            <person name="Fan W."/>
            <person name="Wang S."/>
            <person name="Wang H."/>
            <person name="Wang A."/>
            <person name="Jiang F."/>
            <person name="Liu H."/>
            <person name="Zhao H."/>
            <person name="Xu D."/>
            <person name="Zhang Y."/>
        </authorList>
    </citation>
    <scope>NUCLEOTIDE SEQUENCE [LARGE SCALE GENOMIC DNA]</scope>
    <source>
        <strain evidence="2">cv. Niubang</strain>
    </source>
</reference>